<dbReference type="InterPro" id="IPR027417">
    <property type="entry name" value="P-loop_NTPase"/>
</dbReference>
<organism evidence="2 3">
    <name type="scientific">Clostridium faecium</name>
    <dbReference type="NCBI Taxonomy" id="2762223"/>
    <lineage>
        <taxon>Bacteria</taxon>
        <taxon>Bacillati</taxon>
        <taxon>Bacillota</taxon>
        <taxon>Clostridia</taxon>
        <taxon>Eubacteriales</taxon>
        <taxon>Clostridiaceae</taxon>
        <taxon>Clostridium</taxon>
    </lineage>
</organism>
<accession>A0ABR8YSJ4</accession>
<evidence type="ECO:0000259" key="1">
    <source>
        <dbReference type="Pfam" id="PF00005"/>
    </source>
</evidence>
<evidence type="ECO:0000313" key="3">
    <source>
        <dbReference type="Proteomes" id="UP000627166"/>
    </source>
</evidence>
<comment type="caution">
    <text evidence="2">The sequence shown here is derived from an EMBL/GenBank/DDBJ whole genome shotgun (WGS) entry which is preliminary data.</text>
</comment>
<sequence length="73" mass="8364">MNLIYYVRQIVKKIGIFGENGTGKSTLIKIIVGEILGKLSIIANKDEKYLKLEEQFNILLKEKSILIDKIKNK</sequence>
<dbReference type="EMBL" id="JACSQB010000065">
    <property type="protein sequence ID" value="MBD8047226.1"/>
    <property type="molecule type" value="Genomic_DNA"/>
</dbReference>
<dbReference type="RefSeq" id="WP_191740200.1">
    <property type="nucleotide sequence ID" value="NZ_JACSQB010000065.1"/>
</dbReference>
<gene>
    <name evidence="2" type="ORF">H9637_09295</name>
</gene>
<dbReference type="Proteomes" id="UP000627166">
    <property type="component" value="Unassembled WGS sequence"/>
</dbReference>
<dbReference type="SUPFAM" id="SSF52540">
    <property type="entry name" value="P-loop containing nucleoside triphosphate hydrolases"/>
    <property type="match status" value="1"/>
</dbReference>
<keyword evidence="3" id="KW-1185">Reference proteome</keyword>
<dbReference type="Gene3D" id="3.40.50.300">
    <property type="entry name" value="P-loop containing nucleotide triphosphate hydrolases"/>
    <property type="match status" value="1"/>
</dbReference>
<protein>
    <submittedName>
        <fullName evidence="2">ATP-binding cassette domain-containing protein</fullName>
    </submittedName>
</protein>
<dbReference type="GO" id="GO:0005524">
    <property type="term" value="F:ATP binding"/>
    <property type="evidence" value="ECO:0007669"/>
    <property type="project" value="UniProtKB-KW"/>
</dbReference>
<feature type="domain" description="ABC transporter" evidence="1">
    <location>
        <begin position="12"/>
        <end position="37"/>
    </location>
</feature>
<dbReference type="InterPro" id="IPR003439">
    <property type="entry name" value="ABC_transporter-like_ATP-bd"/>
</dbReference>
<keyword evidence="2" id="KW-0067">ATP-binding</keyword>
<keyword evidence="2" id="KW-0547">Nucleotide-binding</keyword>
<evidence type="ECO:0000313" key="2">
    <source>
        <dbReference type="EMBL" id="MBD8047226.1"/>
    </source>
</evidence>
<dbReference type="Pfam" id="PF00005">
    <property type="entry name" value="ABC_tran"/>
    <property type="match status" value="1"/>
</dbReference>
<reference evidence="2 3" key="1">
    <citation type="submission" date="2020-08" db="EMBL/GenBank/DDBJ databases">
        <title>A Genomic Blueprint of the Chicken Gut Microbiome.</title>
        <authorList>
            <person name="Gilroy R."/>
            <person name="Ravi A."/>
            <person name="Getino M."/>
            <person name="Pursley I."/>
            <person name="Horton D.L."/>
            <person name="Alikhan N.-F."/>
            <person name="Baker D."/>
            <person name="Gharbi K."/>
            <person name="Hall N."/>
            <person name="Watson M."/>
            <person name="Adriaenssens E.M."/>
            <person name="Foster-Nyarko E."/>
            <person name="Jarju S."/>
            <person name="Secka A."/>
            <person name="Antonio M."/>
            <person name="Oren A."/>
            <person name="Chaudhuri R."/>
            <person name="La Ragione R.M."/>
            <person name="Hildebrand F."/>
            <person name="Pallen M.J."/>
        </authorList>
    </citation>
    <scope>NUCLEOTIDE SEQUENCE [LARGE SCALE GENOMIC DNA]</scope>
    <source>
        <strain evidence="2 3">N37</strain>
    </source>
</reference>
<name>A0ABR8YSJ4_9CLOT</name>
<proteinExistence type="predicted"/>